<dbReference type="Gene3D" id="1.10.8.60">
    <property type="match status" value="1"/>
</dbReference>
<proteinExistence type="predicted"/>
<keyword evidence="2" id="KW-0067">ATP-binding</keyword>
<dbReference type="InterPro" id="IPR025943">
    <property type="entry name" value="Sigma_54_int_dom_ATP-bd_2"/>
</dbReference>
<dbReference type="RefSeq" id="WP_246432842.1">
    <property type="nucleotide sequence ID" value="NZ_JACHIH010000005.1"/>
</dbReference>
<dbReference type="Pfam" id="PF00158">
    <property type="entry name" value="Sigma54_activat"/>
    <property type="match status" value="1"/>
</dbReference>
<evidence type="ECO:0000256" key="3">
    <source>
        <dbReference type="ARBA" id="ARBA00023012"/>
    </source>
</evidence>
<dbReference type="GO" id="GO:0005524">
    <property type="term" value="F:ATP binding"/>
    <property type="evidence" value="ECO:0007669"/>
    <property type="project" value="UniProtKB-KW"/>
</dbReference>
<dbReference type="AlphaFoldDB" id="A0A7W7Z291"/>
<keyword evidence="7" id="KW-0804">Transcription</keyword>
<evidence type="ECO:0000256" key="6">
    <source>
        <dbReference type="ARBA" id="ARBA00023159"/>
    </source>
</evidence>
<dbReference type="EMBL" id="JACHIH010000005">
    <property type="protein sequence ID" value="MBB5046621.1"/>
    <property type="molecule type" value="Genomic_DNA"/>
</dbReference>
<reference evidence="9 10" key="1">
    <citation type="submission" date="2020-08" db="EMBL/GenBank/DDBJ databases">
        <title>Genomic Encyclopedia of Type Strains, Phase IV (KMG-IV): sequencing the most valuable type-strain genomes for metagenomic binning, comparative biology and taxonomic classification.</title>
        <authorList>
            <person name="Goeker M."/>
        </authorList>
    </citation>
    <scope>NUCLEOTIDE SEQUENCE [LARGE SCALE GENOMIC DNA]</scope>
    <source>
        <strain evidence="9 10">DSM 12706</strain>
    </source>
</reference>
<dbReference type="PANTHER" id="PTHR32071:SF99">
    <property type="entry name" value="TRANSCRIPTIONAL REGULATORY PROTEIN"/>
    <property type="match status" value="1"/>
</dbReference>
<evidence type="ECO:0000256" key="4">
    <source>
        <dbReference type="ARBA" id="ARBA00023015"/>
    </source>
</evidence>
<dbReference type="InterPro" id="IPR058031">
    <property type="entry name" value="AAA_lid_NorR"/>
</dbReference>
<evidence type="ECO:0000256" key="1">
    <source>
        <dbReference type="ARBA" id="ARBA00022741"/>
    </source>
</evidence>
<evidence type="ECO:0000256" key="2">
    <source>
        <dbReference type="ARBA" id="ARBA00022840"/>
    </source>
</evidence>
<dbReference type="InterPro" id="IPR009057">
    <property type="entry name" value="Homeodomain-like_sf"/>
</dbReference>
<accession>A0A7W7Z291</accession>
<dbReference type="PROSITE" id="PS00688">
    <property type="entry name" value="SIGMA54_INTERACT_3"/>
    <property type="match status" value="1"/>
</dbReference>
<feature type="domain" description="Sigma-54 factor interaction" evidence="8">
    <location>
        <begin position="162"/>
        <end position="392"/>
    </location>
</feature>
<name>A0A7W7Z291_9BRAD</name>
<dbReference type="FunFam" id="3.40.50.300:FF:000006">
    <property type="entry name" value="DNA-binding transcriptional regulator NtrC"/>
    <property type="match status" value="1"/>
</dbReference>
<dbReference type="GO" id="GO:0006355">
    <property type="term" value="P:regulation of DNA-templated transcription"/>
    <property type="evidence" value="ECO:0007669"/>
    <property type="project" value="InterPro"/>
</dbReference>
<dbReference type="Proteomes" id="UP000542353">
    <property type="component" value="Unassembled WGS sequence"/>
</dbReference>
<keyword evidence="3" id="KW-0902">Two-component regulatory system</keyword>
<dbReference type="GO" id="GO:0000160">
    <property type="term" value="P:phosphorelay signal transduction system"/>
    <property type="evidence" value="ECO:0007669"/>
    <property type="project" value="UniProtKB-KW"/>
</dbReference>
<evidence type="ECO:0000313" key="9">
    <source>
        <dbReference type="EMBL" id="MBB5046621.1"/>
    </source>
</evidence>
<keyword evidence="10" id="KW-1185">Reference proteome</keyword>
<dbReference type="InterPro" id="IPR003593">
    <property type="entry name" value="AAA+_ATPase"/>
</dbReference>
<dbReference type="Gene3D" id="3.40.50.300">
    <property type="entry name" value="P-loop containing nucleotide triphosphate hydrolases"/>
    <property type="match status" value="1"/>
</dbReference>
<dbReference type="SMART" id="SM00382">
    <property type="entry name" value="AAA"/>
    <property type="match status" value="1"/>
</dbReference>
<dbReference type="Pfam" id="PF25601">
    <property type="entry name" value="AAA_lid_14"/>
    <property type="match status" value="1"/>
</dbReference>
<dbReference type="Gene3D" id="1.10.10.60">
    <property type="entry name" value="Homeodomain-like"/>
    <property type="match status" value="1"/>
</dbReference>
<dbReference type="SUPFAM" id="SSF52540">
    <property type="entry name" value="P-loop containing nucleoside triphosphate hydrolases"/>
    <property type="match status" value="1"/>
</dbReference>
<keyword evidence="6" id="KW-0010">Activator</keyword>
<keyword evidence="1" id="KW-0547">Nucleotide-binding</keyword>
<dbReference type="InterPro" id="IPR027417">
    <property type="entry name" value="P-loop_NTPase"/>
</dbReference>
<dbReference type="CDD" id="cd00009">
    <property type="entry name" value="AAA"/>
    <property type="match status" value="1"/>
</dbReference>
<evidence type="ECO:0000259" key="8">
    <source>
        <dbReference type="PROSITE" id="PS50045"/>
    </source>
</evidence>
<dbReference type="PRINTS" id="PR01590">
    <property type="entry name" value="HTHFIS"/>
</dbReference>
<dbReference type="PROSITE" id="PS00676">
    <property type="entry name" value="SIGMA54_INTERACT_2"/>
    <property type="match status" value="1"/>
</dbReference>
<dbReference type="PROSITE" id="PS50045">
    <property type="entry name" value="SIGMA54_INTERACT_4"/>
    <property type="match status" value="1"/>
</dbReference>
<dbReference type="PANTHER" id="PTHR32071">
    <property type="entry name" value="TRANSCRIPTIONAL REGULATORY PROTEIN"/>
    <property type="match status" value="1"/>
</dbReference>
<sequence length="489" mass="53867">MLGARNEQFAAARDLLGMIDEMIDGALLIDQDSRIVWLNEKHVWFSPKQMTLLGLGPDACAKAVGKPVESLIPHSRMREVVETGRSIPLDVIKYGEHTLLVSRLPLRDQTGAVIGAISFSLKNSVTLLRPIADRFNKLHSRLVHMEKKLAAVRTSKYTVENLVGFSPPMLRLKRLIRKGGQINSSALLLGETGSGKELVAHAIHAASDRVNGPFVGLNVAAIPENLLEAECFGVAPGAYTGASHQPRPGKFQLAHGGTLFLDEIGDMPLSLQVKLLRVLQEREVEPLGSNQVVKVDVRIIAATSRALPEMIKEGKFRADLFYRLNVFPVQLPPLRDRKEDLEILASLFSERTAATFDQPMRNVTPQALEVLHAHDWPGNVRELANVIEQVYARTDGDQITADDFAEILPQIAPRLTAPSRKRPLAEAVDEYERSLILTALTEAKGNKLETARKLGLARTNLYAKMSRHNISLDTQYGVAAEAEQPELGA</sequence>
<dbReference type="SUPFAM" id="SSF46689">
    <property type="entry name" value="Homeodomain-like"/>
    <property type="match status" value="1"/>
</dbReference>
<dbReference type="InterPro" id="IPR025944">
    <property type="entry name" value="Sigma_54_int_dom_CS"/>
</dbReference>
<evidence type="ECO:0000256" key="5">
    <source>
        <dbReference type="ARBA" id="ARBA00023125"/>
    </source>
</evidence>
<dbReference type="InterPro" id="IPR002078">
    <property type="entry name" value="Sigma_54_int"/>
</dbReference>
<keyword evidence="5" id="KW-0238">DNA-binding</keyword>
<protein>
    <submittedName>
        <fullName evidence="9">Transcriptional regulator with PAS, ATPase and Fis domain</fullName>
    </submittedName>
</protein>
<dbReference type="GO" id="GO:0043565">
    <property type="term" value="F:sequence-specific DNA binding"/>
    <property type="evidence" value="ECO:0007669"/>
    <property type="project" value="InterPro"/>
</dbReference>
<dbReference type="InterPro" id="IPR002197">
    <property type="entry name" value="HTH_Fis"/>
</dbReference>
<dbReference type="Gene3D" id="3.30.450.20">
    <property type="entry name" value="PAS domain"/>
    <property type="match status" value="1"/>
</dbReference>
<comment type="caution">
    <text evidence="9">The sequence shown here is derived from an EMBL/GenBank/DDBJ whole genome shotgun (WGS) entry which is preliminary data.</text>
</comment>
<organism evidence="9 10">
    <name type="scientific">Rhodopseudomonas rhenobacensis</name>
    <dbReference type="NCBI Taxonomy" id="87461"/>
    <lineage>
        <taxon>Bacteria</taxon>
        <taxon>Pseudomonadati</taxon>
        <taxon>Pseudomonadota</taxon>
        <taxon>Alphaproteobacteria</taxon>
        <taxon>Hyphomicrobiales</taxon>
        <taxon>Nitrobacteraceae</taxon>
        <taxon>Rhodopseudomonas</taxon>
    </lineage>
</organism>
<keyword evidence="4" id="KW-0805">Transcription regulation</keyword>
<evidence type="ECO:0000313" key="10">
    <source>
        <dbReference type="Proteomes" id="UP000542353"/>
    </source>
</evidence>
<dbReference type="Pfam" id="PF02954">
    <property type="entry name" value="HTH_8"/>
    <property type="match status" value="1"/>
</dbReference>
<evidence type="ECO:0000256" key="7">
    <source>
        <dbReference type="ARBA" id="ARBA00023163"/>
    </source>
</evidence>
<gene>
    <name evidence="9" type="ORF">HNR60_001369</name>
</gene>